<dbReference type="InterPro" id="IPR036397">
    <property type="entry name" value="RNaseH_sf"/>
</dbReference>
<evidence type="ECO:0000259" key="1">
    <source>
        <dbReference type="PROSITE" id="PS50879"/>
    </source>
</evidence>
<dbReference type="PANTHER" id="PTHR33033:SF90">
    <property type="entry name" value="RNASE H TYPE-1 DOMAIN-CONTAINING PROTEIN"/>
    <property type="match status" value="1"/>
</dbReference>
<sequence>MPKKRESEEWISQCVEVLKFNIDGSARDKPGPAGIGGVLRDHKGKVCYSFSFFIGIQDSNTAELMAIEKACILIVTNPSLKGLTIDIVSDSKTAVLWINSEGHGSFKHVNTVYDIHEFIRNHSAITITFSSRASNSFADNLAKRGSKKDGDFLHWVID</sequence>
<comment type="caution">
    <text evidence="2">The sequence shown here is derived from an EMBL/GenBank/DDBJ whole genome shotgun (WGS) entry which is preliminary data.</text>
</comment>
<dbReference type="SUPFAM" id="SSF53098">
    <property type="entry name" value="Ribonuclease H-like"/>
    <property type="match status" value="1"/>
</dbReference>
<protein>
    <recommendedName>
        <fullName evidence="1">RNase H type-1 domain-containing protein</fullName>
    </recommendedName>
</protein>
<dbReference type="AlphaFoldDB" id="A0AAE0ACF3"/>
<dbReference type="Gene3D" id="3.30.420.10">
    <property type="entry name" value="Ribonuclease H-like superfamily/Ribonuclease H"/>
    <property type="match status" value="1"/>
</dbReference>
<organism evidence="2 3">
    <name type="scientific">Dipteronia sinensis</name>
    <dbReference type="NCBI Taxonomy" id="43782"/>
    <lineage>
        <taxon>Eukaryota</taxon>
        <taxon>Viridiplantae</taxon>
        <taxon>Streptophyta</taxon>
        <taxon>Embryophyta</taxon>
        <taxon>Tracheophyta</taxon>
        <taxon>Spermatophyta</taxon>
        <taxon>Magnoliopsida</taxon>
        <taxon>eudicotyledons</taxon>
        <taxon>Gunneridae</taxon>
        <taxon>Pentapetalae</taxon>
        <taxon>rosids</taxon>
        <taxon>malvids</taxon>
        <taxon>Sapindales</taxon>
        <taxon>Sapindaceae</taxon>
        <taxon>Hippocastanoideae</taxon>
        <taxon>Acereae</taxon>
        <taxon>Dipteronia</taxon>
    </lineage>
</organism>
<dbReference type="InterPro" id="IPR002156">
    <property type="entry name" value="RNaseH_domain"/>
</dbReference>
<dbReference type="PROSITE" id="PS50879">
    <property type="entry name" value="RNASE_H_1"/>
    <property type="match status" value="1"/>
</dbReference>
<dbReference type="InterPro" id="IPR044730">
    <property type="entry name" value="RNase_H-like_dom_plant"/>
</dbReference>
<dbReference type="CDD" id="cd06222">
    <property type="entry name" value="RNase_H_like"/>
    <property type="match status" value="1"/>
</dbReference>
<dbReference type="Pfam" id="PF13456">
    <property type="entry name" value="RVT_3"/>
    <property type="match status" value="1"/>
</dbReference>
<dbReference type="Proteomes" id="UP001281410">
    <property type="component" value="Unassembled WGS sequence"/>
</dbReference>
<dbReference type="InterPro" id="IPR012337">
    <property type="entry name" value="RNaseH-like_sf"/>
</dbReference>
<dbReference type="GO" id="GO:0004523">
    <property type="term" value="F:RNA-DNA hybrid ribonuclease activity"/>
    <property type="evidence" value="ECO:0007669"/>
    <property type="project" value="InterPro"/>
</dbReference>
<proteinExistence type="predicted"/>
<gene>
    <name evidence="2" type="ORF">Dsin_015772</name>
</gene>
<name>A0AAE0ACF3_9ROSI</name>
<dbReference type="EMBL" id="JANJYJ010000005">
    <property type="protein sequence ID" value="KAK3211066.1"/>
    <property type="molecule type" value="Genomic_DNA"/>
</dbReference>
<dbReference type="GO" id="GO:0003676">
    <property type="term" value="F:nucleic acid binding"/>
    <property type="evidence" value="ECO:0007669"/>
    <property type="project" value="InterPro"/>
</dbReference>
<evidence type="ECO:0000313" key="3">
    <source>
        <dbReference type="Proteomes" id="UP001281410"/>
    </source>
</evidence>
<evidence type="ECO:0000313" key="2">
    <source>
        <dbReference type="EMBL" id="KAK3211066.1"/>
    </source>
</evidence>
<keyword evidence="3" id="KW-1185">Reference proteome</keyword>
<feature type="domain" description="RNase H type-1" evidence="1">
    <location>
        <begin position="14"/>
        <end position="158"/>
    </location>
</feature>
<dbReference type="PANTHER" id="PTHR33033">
    <property type="entry name" value="POLYNUCLEOTIDYL TRANSFERASE, RIBONUCLEASE H-LIKE SUPERFAMILY PROTEIN-RELATED"/>
    <property type="match status" value="1"/>
</dbReference>
<reference evidence="2" key="1">
    <citation type="journal article" date="2023" name="Plant J.">
        <title>Genome sequences and population genomics provide insights into the demographic history, inbreeding, and mutation load of two 'living fossil' tree species of Dipteronia.</title>
        <authorList>
            <person name="Feng Y."/>
            <person name="Comes H.P."/>
            <person name="Chen J."/>
            <person name="Zhu S."/>
            <person name="Lu R."/>
            <person name="Zhang X."/>
            <person name="Li P."/>
            <person name="Qiu J."/>
            <person name="Olsen K.M."/>
            <person name="Qiu Y."/>
        </authorList>
    </citation>
    <scope>NUCLEOTIDE SEQUENCE</scope>
    <source>
        <strain evidence="2">NBL</strain>
    </source>
</reference>
<accession>A0AAE0ACF3</accession>